<dbReference type="AlphaFoldDB" id="A0A9W7HSP0"/>
<proteinExistence type="predicted"/>
<gene>
    <name evidence="1" type="ORF">HRI_001912900</name>
</gene>
<keyword evidence="2" id="KW-1185">Reference proteome</keyword>
<dbReference type="Proteomes" id="UP001165190">
    <property type="component" value="Unassembled WGS sequence"/>
</dbReference>
<protein>
    <submittedName>
        <fullName evidence="1">Uncharacterized protein</fullName>
    </submittedName>
</protein>
<sequence length="146" mass="16085">MYAGAHVNVNWKANAVGCAHVRNANYDAKKKHILVVVELTQASPFQKTKAICVVESFRSTAAVQRCPKYLETDAIGKSEQALVGDKHNNTATSLQGLCCEVRVAVGPKARGRRKVPKDTTHKLDLVYTKKAGLALGRVPFSYTWRF</sequence>
<comment type="caution">
    <text evidence="1">The sequence shown here is derived from an EMBL/GenBank/DDBJ whole genome shotgun (WGS) entry which is preliminary data.</text>
</comment>
<dbReference type="EMBL" id="BSYR01000019">
    <property type="protein sequence ID" value="GMI82436.1"/>
    <property type="molecule type" value="Genomic_DNA"/>
</dbReference>
<organism evidence="1 2">
    <name type="scientific">Hibiscus trionum</name>
    <name type="common">Flower of an hour</name>
    <dbReference type="NCBI Taxonomy" id="183268"/>
    <lineage>
        <taxon>Eukaryota</taxon>
        <taxon>Viridiplantae</taxon>
        <taxon>Streptophyta</taxon>
        <taxon>Embryophyta</taxon>
        <taxon>Tracheophyta</taxon>
        <taxon>Spermatophyta</taxon>
        <taxon>Magnoliopsida</taxon>
        <taxon>eudicotyledons</taxon>
        <taxon>Gunneridae</taxon>
        <taxon>Pentapetalae</taxon>
        <taxon>rosids</taxon>
        <taxon>malvids</taxon>
        <taxon>Malvales</taxon>
        <taxon>Malvaceae</taxon>
        <taxon>Malvoideae</taxon>
        <taxon>Hibiscus</taxon>
    </lineage>
</organism>
<reference evidence="1" key="1">
    <citation type="submission" date="2023-05" db="EMBL/GenBank/DDBJ databases">
        <title>Genome and transcriptome analyses reveal genes involved in the formation of fine ridges on petal epidermal cells in Hibiscus trionum.</title>
        <authorList>
            <person name="Koshimizu S."/>
            <person name="Masuda S."/>
            <person name="Ishii T."/>
            <person name="Shirasu K."/>
            <person name="Hoshino A."/>
            <person name="Arita M."/>
        </authorList>
    </citation>
    <scope>NUCLEOTIDE SEQUENCE</scope>
    <source>
        <strain evidence="1">Hamamatsu line</strain>
    </source>
</reference>
<accession>A0A9W7HSP0</accession>
<name>A0A9W7HSP0_HIBTR</name>
<evidence type="ECO:0000313" key="1">
    <source>
        <dbReference type="EMBL" id="GMI82436.1"/>
    </source>
</evidence>
<evidence type="ECO:0000313" key="2">
    <source>
        <dbReference type="Proteomes" id="UP001165190"/>
    </source>
</evidence>